<dbReference type="GO" id="GO:0001228">
    <property type="term" value="F:DNA-binding transcription activator activity, RNA polymerase II-specific"/>
    <property type="evidence" value="ECO:0007669"/>
    <property type="project" value="TreeGrafter"/>
</dbReference>
<feature type="region of interest" description="Disordered" evidence="13">
    <location>
        <begin position="443"/>
        <end position="464"/>
    </location>
</feature>
<evidence type="ECO:0000256" key="12">
    <source>
        <dbReference type="PROSITE-ProRule" id="PRU00267"/>
    </source>
</evidence>
<evidence type="ECO:0000256" key="5">
    <source>
        <dbReference type="ARBA" id="ARBA00022860"/>
    </source>
</evidence>
<dbReference type="InterPro" id="IPR036638">
    <property type="entry name" value="HLH_DNA-bd_sf"/>
</dbReference>
<evidence type="ECO:0000256" key="3">
    <source>
        <dbReference type="ARBA" id="ARBA00019052"/>
    </source>
</evidence>
<dbReference type="KEGG" id="lgi:LOTGIDRAFT_235519"/>
<dbReference type="PANTHER" id="PTHR10270">
    <property type="entry name" value="SOX TRANSCRIPTION FACTOR"/>
    <property type="match status" value="1"/>
</dbReference>
<dbReference type="PROSITE" id="PS50888">
    <property type="entry name" value="BHLH"/>
    <property type="match status" value="1"/>
</dbReference>
<evidence type="ECO:0000259" key="15">
    <source>
        <dbReference type="PROSITE" id="PS50888"/>
    </source>
</evidence>
<sequence length="898" mass="101634">MTKIMPGLQQQLLFDVEMSTKFCYQPVFDFNNNSVLEDKFHAEEDVQLFHNEINVKVEPNEAMAQSQLNNISSHVEASDPFLSTGTYNQVYGLYNSEALNSPTNRKKTGGRKERTPRTLLKLMERHRHNERVRHHTLNERLRVICQFVPGSGEDGRETKVVMMQRIISYIAYLENTICQIRSQLGLTAEPCLTPLTIQLRRQIDEFAKLAVVPNMDEATKSKRSRMEPKKEAPRRYKISSPTVDSTTDIPFYTKPYYHNSQESSQDSMAPTSTFYSMNSDNSLPHWLEDPMLHSNDDFESLFDHPVFDKSNHFQPIITSDSFSKVNDVTMSECFFEPIQESFTILSQPTSDSSKQSDHTNHDILSESMQQVFGLNSSNETDSDFLTSMVVSPDKVLSISQEAPPSHAEFLSSQDTHSSQEPIHDEVPINSSLFLTNDHPQSMMMSTEQESHNRPDEGASEVSKDNSAYEHPTLIANHEETVTSNLDEENNITEQTQESKIFRLEERIHCMEDATSSLWSPLHRNKRKQYTPTKHEPLMNMTNYYSTPDDSNDGTSMYETPINFTNMLNSCHRYTKSEQSMNSNLDMINEKDVSPTDQSFKTSETLNTLVKIEPNVTSPEARKSARIENLNVERESLSVNKEIQTTLAAFINPQEMPSNASVTITNTENQQVLHQIPYSWTFHSMNDTAGKKYNSTNTPQTIIKIHRPQAPQMKENIPPITNCKLDLRKTSWMNGFMMFSRLNRKNFISANPGVHTSHISKLMGQSWRNMSDEAQQPYKDKAQLFLSDTIPGNGEIELEKKSNRISIVKICGSSKPGGACQPLPVSDVSSGSIPPSVSFKPISPAANIRSSAASTLQPLASAIRPVASSSNLRPIVTSSSIRPVTASLPIYNSQRWMYL</sequence>
<keyword evidence="12" id="KW-0539">Nucleus</keyword>
<evidence type="ECO:0000256" key="4">
    <source>
        <dbReference type="ARBA" id="ARBA00022782"/>
    </source>
</evidence>
<keyword evidence="4" id="KW-0221">Differentiation</keyword>
<protein>
    <recommendedName>
        <fullName evidence="3">Sex-determining region Y protein</fullName>
    </recommendedName>
    <alternativeName>
        <fullName evidence="10">Testis-determining factor</fullName>
    </alternativeName>
</protein>
<evidence type="ECO:0000256" key="8">
    <source>
        <dbReference type="ARBA" id="ARBA00023159"/>
    </source>
</evidence>
<organism evidence="16 17">
    <name type="scientific">Lottia gigantea</name>
    <name type="common">Giant owl limpet</name>
    <dbReference type="NCBI Taxonomy" id="225164"/>
    <lineage>
        <taxon>Eukaryota</taxon>
        <taxon>Metazoa</taxon>
        <taxon>Spiralia</taxon>
        <taxon>Lophotrochozoa</taxon>
        <taxon>Mollusca</taxon>
        <taxon>Gastropoda</taxon>
        <taxon>Patellogastropoda</taxon>
        <taxon>Lottioidea</taxon>
        <taxon>Lottiidae</taxon>
        <taxon>Lottia</taxon>
    </lineage>
</organism>
<evidence type="ECO:0000256" key="11">
    <source>
        <dbReference type="ARBA" id="ARBA00045821"/>
    </source>
</evidence>
<comment type="subcellular location">
    <subcellularLocation>
        <location evidence="1">Nucleus speckle</location>
    </subcellularLocation>
</comment>
<dbReference type="CTD" id="20249873"/>
<evidence type="ECO:0000256" key="7">
    <source>
        <dbReference type="ARBA" id="ARBA00023125"/>
    </source>
</evidence>
<evidence type="ECO:0000313" key="16">
    <source>
        <dbReference type="EMBL" id="ESO86145.1"/>
    </source>
</evidence>
<dbReference type="Pfam" id="PF00505">
    <property type="entry name" value="HMG_box"/>
    <property type="match status" value="1"/>
</dbReference>
<keyword evidence="7 12" id="KW-0238">DNA-binding</keyword>
<feature type="DNA-binding region" description="HMG box" evidence="12">
    <location>
        <begin position="728"/>
        <end position="782"/>
    </location>
</feature>
<dbReference type="CDD" id="cd21977">
    <property type="entry name" value="HMG-box_BHMG1"/>
    <property type="match status" value="1"/>
</dbReference>
<dbReference type="PANTHER" id="PTHR10270:SF161">
    <property type="entry name" value="SEX-DETERMINING REGION Y PROTEIN"/>
    <property type="match status" value="1"/>
</dbReference>
<dbReference type="InterPro" id="IPR036910">
    <property type="entry name" value="HMG_box_dom_sf"/>
</dbReference>
<proteinExistence type="inferred from homology"/>
<dbReference type="RefSeq" id="XP_009063106.1">
    <property type="nucleotide sequence ID" value="XM_009064858.1"/>
</dbReference>
<feature type="compositionally biased region" description="Basic and acidic residues" evidence="13">
    <location>
        <begin position="448"/>
        <end position="464"/>
    </location>
</feature>
<evidence type="ECO:0000313" key="17">
    <source>
        <dbReference type="Proteomes" id="UP000030746"/>
    </source>
</evidence>
<evidence type="ECO:0000256" key="9">
    <source>
        <dbReference type="ARBA" id="ARBA00023163"/>
    </source>
</evidence>
<feature type="domain" description="BHLH" evidence="15">
    <location>
        <begin position="121"/>
        <end position="173"/>
    </location>
</feature>
<dbReference type="GO" id="GO:0005516">
    <property type="term" value="F:calmodulin binding"/>
    <property type="evidence" value="ECO:0007669"/>
    <property type="project" value="UniProtKB-KW"/>
</dbReference>
<evidence type="ECO:0000256" key="10">
    <source>
        <dbReference type="ARBA" id="ARBA00032498"/>
    </source>
</evidence>
<dbReference type="OrthoDB" id="1919336at2759"/>
<dbReference type="SUPFAM" id="SSF47459">
    <property type="entry name" value="HLH, helix-loop-helix DNA-binding domain"/>
    <property type="match status" value="1"/>
</dbReference>
<feature type="compositionally biased region" description="Polar residues" evidence="13">
    <location>
        <begin position="410"/>
        <end position="420"/>
    </location>
</feature>
<feature type="domain" description="HMG box" evidence="14">
    <location>
        <begin position="728"/>
        <end position="782"/>
    </location>
</feature>
<dbReference type="Gene3D" id="1.10.30.10">
    <property type="entry name" value="High mobility group box domain"/>
    <property type="match status" value="1"/>
</dbReference>
<dbReference type="InterPro" id="IPR050140">
    <property type="entry name" value="SRY-related_HMG-box_TF-like"/>
</dbReference>
<dbReference type="GO" id="GO:0016607">
    <property type="term" value="C:nuclear speck"/>
    <property type="evidence" value="ECO:0007669"/>
    <property type="project" value="UniProtKB-SubCell"/>
</dbReference>
<dbReference type="GO" id="GO:0000978">
    <property type="term" value="F:RNA polymerase II cis-regulatory region sequence-specific DNA binding"/>
    <property type="evidence" value="ECO:0007669"/>
    <property type="project" value="TreeGrafter"/>
</dbReference>
<dbReference type="OMA" id="ECFLENT"/>
<evidence type="ECO:0000256" key="6">
    <source>
        <dbReference type="ARBA" id="ARBA00022928"/>
    </source>
</evidence>
<dbReference type="InterPro" id="IPR009071">
    <property type="entry name" value="HMG_box_dom"/>
</dbReference>
<evidence type="ECO:0000259" key="14">
    <source>
        <dbReference type="PROSITE" id="PS50118"/>
    </source>
</evidence>
<keyword evidence="17" id="KW-1185">Reference proteome</keyword>
<dbReference type="GO" id="GO:0007548">
    <property type="term" value="P:sex differentiation"/>
    <property type="evidence" value="ECO:0007669"/>
    <property type="project" value="UniProtKB-KW"/>
</dbReference>
<gene>
    <name evidence="16" type="ORF">LOTGIDRAFT_235519</name>
</gene>
<evidence type="ECO:0000256" key="13">
    <source>
        <dbReference type="SAM" id="MobiDB-lite"/>
    </source>
</evidence>
<evidence type="ECO:0000256" key="1">
    <source>
        <dbReference type="ARBA" id="ARBA00004324"/>
    </source>
</evidence>
<dbReference type="GO" id="GO:0046983">
    <property type="term" value="F:protein dimerization activity"/>
    <property type="evidence" value="ECO:0007669"/>
    <property type="project" value="InterPro"/>
</dbReference>
<feature type="region of interest" description="Disordered" evidence="13">
    <location>
        <begin position="396"/>
        <end position="422"/>
    </location>
</feature>
<comment type="similarity">
    <text evidence="2">Belongs to the SRY family.</text>
</comment>
<dbReference type="AlphaFoldDB" id="V3ZU82"/>
<dbReference type="SUPFAM" id="SSF47095">
    <property type="entry name" value="HMG-box"/>
    <property type="match status" value="1"/>
</dbReference>
<comment type="function">
    <text evidence="11">Transcriptional regulator that controls a genetic switch in male development. It is necessary and sufficient for initiating male sex determination by directing the development of supporting cell precursors (pre-Sertoli cells) as Sertoli rather than granulosa cells. Involved in different aspects of gene regulation including promoter activation or repression. Binds to the DNA consensus sequence 5'-[AT]AACAA[AT]-3'. SRY HMG box recognizes DNA by partial intercalation in the minor groove and promotes DNA bending. Also involved in pre-mRNA splicing. In male adult brain involved in the maintenance of motor functions of dopaminergic neurons.</text>
</comment>
<keyword evidence="6" id="KW-0726">Sexual differentiation</keyword>
<evidence type="ECO:0000256" key="2">
    <source>
        <dbReference type="ARBA" id="ARBA00005998"/>
    </source>
</evidence>
<keyword evidence="5" id="KW-0112">Calmodulin-binding</keyword>
<dbReference type="GeneID" id="20249873"/>
<dbReference type="InterPro" id="IPR011598">
    <property type="entry name" value="bHLH_dom"/>
</dbReference>
<dbReference type="EMBL" id="KB203149">
    <property type="protein sequence ID" value="ESO86145.1"/>
    <property type="molecule type" value="Genomic_DNA"/>
</dbReference>
<keyword evidence="9" id="KW-0804">Transcription</keyword>
<dbReference type="GO" id="GO:0030154">
    <property type="term" value="P:cell differentiation"/>
    <property type="evidence" value="ECO:0007669"/>
    <property type="project" value="UniProtKB-KW"/>
</dbReference>
<reference evidence="16 17" key="1">
    <citation type="journal article" date="2013" name="Nature">
        <title>Insights into bilaterian evolution from three spiralian genomes.</title>
        <authorList>
            <person name="Simakov O."/>
            <person name="Marletaz F."/>
            <person name="Cho S.J."/>
            <person name="Edsinger-Gonzales E."/>
            <person name="Havlak P."/>
            <person name="Hellsten U."/>
            <person name="Kuo D.H."/>
            <person name="Larsson T."/>
            <person name="Lv J."/>
            <person name="Arendt D."/>
            <person name="Savage R."/>
            <person name="Osoegawa K."/>
            <person name="de Jong P."/>
            <person name="Grimwood J."/>
            <person name="Chapman J.A."/>
            <person name="Shapiro H."/>
            <person name="Aerts A."/>
            <person name="Otillar R.P."/>
            <person name="Terry A.Y."/>
            <person name="Boore J.L."/>
            <person name="Grigoriev I.V."/>
            <person name="Lindberg D.R."/>
            <person name="Seaver E.C."/>
            <person name="Weisblat D.A."/>
            <person name="Putnam N.H."/>
            <person name="Rokhsar D.S."/>
        </authorList>
    </citation>
    <scope>NUCLEOTIDE SEQUENCE [LARGE SCALE GENOMIC DNA]</scope>
</reference>
<name>V3ZU82_LOTGI</name>
<dbReference type="Proteomes" id="UP000030746">
    <property type="component" value="Unassembled WGS sequence"/>
</dbReference>
<dbReference type="HOGENOM" id="CLU_322457_0_0_1"/>
<accession>V3ZU82</accession>
<dbReference type="PROSITE" id="PS50118">
    <property type="entry name" value="HMG_BOX_2"/>
    <property type="match status" value="1"/>
</dbReference>
<dbReference type="SMART" id="SM00398">
    <property type="entry name" value="HMG"/>
    <property type="match status" value="1"/>
</dbReference>
<keyword evidence="8" id="KW-0010">Activator</keyword>